<gene>
    <name evidence="12" type="primary">nadC</name>
    <name evidence="12" type="ORF">ABE960_05645</name>
</gene>
<dbReference type="InterPro" id="IPR036068">
    <property type="entry name" value="Nicotinate_pribotase-like_C"/>
</dbReference>
<evidence type="ECO:0000256" key="1">
    <source>
        <dbReference type="ARBA" id="ARBA00003237"/>
    </source>
</evidence>
<dbReference type="RefSeq" id="WP_349761251.1">
    <property type="nucleotide sequence ID" value="NZ_JBEGCJ010000002.1"/>
</dbReference>
<comment type="caution">
    <text evidence="12">The sequence shown here is derived from an EMBL/GenBank/DDBJ whole genome shotgun (WGS) entry which is preliminary data.</text>
</comment>
<evidence type="ECO:0000259" key="10">
    <source>
        <dbReference type="Pfam" id="PF01729"/>
    </source>
</evidence>
<name>A0ABV1ND65_9GAMM</name>
<dbReference type="InterPro" id="IPR002638">
    <property type="entry name" value="Quinolinate_PRibosylTrfase_C"/>
</dbReference>
<feature type="domain" description="Quinolinate phosphoribosyl transferase N-terminal" evidence="11">
    <location>
        <begin position="27"/>
        <end position="111"/>
    </location>
</feature>
<dbReference type="NCBIfam" id="TIGR00078">
    <property type="entry name" value="nadC"/>
    <property type="match status" value="1"/>
</dbReference>
<evidence type="ECO:0000256" key="3">
    <source>
        <dbReference type="ARBA" id="ARBA00009400"/>
    </source>
</evidence>
<feature type="domain" description="Quinolinate phosphoribosyl transferase C-terminal" evidence="10">
    <location>
        <begin position="114"/>
        <end position="277"/>
    </location>
</feature>
<keyword evidence="7 9" id="KW-0808">Transferase</keyword>
<protein>
    <recommendedName>
        <fullName evidence="4">nicotinate-nucleotide diphosphorylase (carboxylating)</fullName>
        <ecNumber evidence="4">2.4.2.19</ecNumber>
    </recommendedName>
    <alternativeName>
        <fullName evidence="8">Quinolinate phosphoribosyltransferase [decarboxylating]</fullName>
    </alternativeName>
</protein>
<dbReference type="InterPro" id="IPR027277">
    <property type="entry name" value="NadC/ModD"/>
</dbReference>
<evidence type="ECO:0000256" key="5">
    <source>
        <dbReference type="ARBA" id="ARBA00022642"/>
    </source>
</evidence>
<sequence>MHYQDALAEEIRDSAARLLAEDVGPGDITAQLIPEKQMARARVITREAAVLCGVAWVDELFRRLDTRVSLHWQAADGDRLEAGQAFLELEGPARSLLTGERAALNLLQTLSATATRTRHYADLLEGTGVRLLDTRKTLPGLRLAQKYAVTCGGGHNHRIGLYDAFLIKENHITACGGIAAAVTEARDIARDLPVEVEVETFEELDLALAAGADVIMLDNFSLDDMREAVGRNRGRATLEASGNVDERTLRAIAETGVDCISSGALTKDLKAIDLSMRIIEQEA</sequence>
<evidence type="ECO:0000259" key="11">
    <source>
        <dbReference type="Pfam" id="PF02749"/>
    </source>
</evidence>
<dbReference type="PIRSF" id="PIRSF006250">
    <property type="entry name" value="NadC_ModD"/>
    <property type="match status" value="1"/>
</dbReference>
<dbReference type="GO" id="GO:0004514">
    <property type="term" value="F:nicotinate-nucleotide diphosphorylase (carboxylating) activity"/>
    <property type="evidence" value="ECO:0007669"/>
    <property type="project" value="UniProtKB-EC"/>
</dbReference>
<evidence type="ECO:0000256" key="9">
    <source>
        <dbReference type="PIRNR" id="PIRNR006250"/>
    </source>
</evidence>
<dbReference type="Pfam" id="PF01729">
    <property type="entry name" value="QRPTase_C"/>
    <property type="match status" value="1"/>
</dbReference>
<dbReference type="SUPFAM" id="SSF54675">
    <property type="entry name" value="Nicotinate/Quinolinate PRTase N-terminal domain-like"/>
    <property type="match status" value="1"/>
</dbReference>
<comment type="similarity">
    <text evidence="3 9">Belongs to the NadC/ModD family.</text>
</comment>
<keyword evidence="6 9" id="KW-0328">Glycosyltransferase</keyword>
<accession>A0ABV1ND65</accession>
<dbReference type="Pfam" id="PF02749">
    <property type="entry name" value="QRPTase_N"/>
    <property type="match status" value="1"/>
</dbReference>
<dbReference type="InterPro" id="IPR013785">
    <property type="entry name" value="Aldolase_TIM"/>
</dbReference>
<dbReference type="PANTHER" id="PTHR32179:SF3">
    <property type="entry name" value="NICOTINATE-NUCLEOTIDE PYROPHOSPHORYLASE [CARBOXYLATING]"/>
    <property type="match status" value="1"/>
</dbReference>
<dbReference type="CDD" id="cd01572">
    <property type="entry name" value="QPRTase"/>
    <property type="match status" value="1"/>
</dbReference>
<dbReference type="SUPFAM" id="SSF51690">
    <property type="entry name" value="Nicotinate/Quinolinate PRTase C-terminal domain-like"/>
    <property type="match status" value="1"/>
</dbReference>
<evidence type="ECO:0000256" key="8">
    <source>
        <dbReference type="ARBA" id="ARBA00033102"/>
    </source>
</evidence>
<dbReference type="Gene3D" id="3.20.20.70">
    <property type="entry name" value="Aldolase class I"/>
    <property type="match status" value="1"/>
</dbReference>
<dbReference type="EC" id="2.4.2.19" evidence="4"/>
<keyword evidence="5" id="KW-0662">Pyridine nucleotide biosynthesis</keyword>
<evidence type="ECO:0000313" key="13">
    <source>
        <dbReference type="Proteomes" id="UP001442468"/>
    </source>
</evidence>
<dbReference type="PANTHER" id="PTHR32179">
    <property type="entry name" value="NICOTINATE-NUCLEOTIDE PYROPHOSPHORYLASE [CARBOXYLATING]"/>
    <property type="match status" value="1"/>
</dbReference>
<dbReference type="Gene3D" id="3.90.1170.20">
    <property type="entry name" value="Quinolinate phosphoribosyl transferase, N-terminal domain"/>
    <property type="match status" value="1"/>
</dbReference>
<dbReference type="EMBL" id="JBEGCJ010000002">
    <property type="protein sequence ID" value="MEQ6917002.1"/>
    <property type="molecule type" value="Genomic_DNA"/>
</dbReference>
<comment type="function">
    <text evidence="1">Involved in the catabolism of quinolinic acid (QA).</text>
</comment>
<evidence type="ECO:0000313" key="12">
    <source>
        <dbReference type="EMBL" id="MEQ6917002.1"/>
    </source>
</evidence>
<evidence type="ECO:0000256" key="6">
    <source>
        <dbReference type="ARBA" id="ARBA00022676"/>
    </source>
</evidence>
<evidence type="ECO:0000256" key="2">
    <source>
        <dbReference type="ARBA" id="ARBA00004893"/>
    </source>
</evidence>
<proteinExistence type="inferred from homology"/>
<dbReference type="InterPro" id="IPR037128">
    <property type="entry name" value="Quinolinate_PRibosylTase_N_sf"/>
</dbReference>
<comment type="pathway">
    <text evidence="2">Cofactor biosynthesis; NAD(+) biosynthesis; nicotinate D-ribonucleotide from quinolinate: step 1/1.</text>
</comment>
<dbReference type="InterPro" id="IPR022412">
    <property type="entry name" value="Quinolinate_PRibosylTrfase_N"/>
</dbReference>
<evidence type="ECO:0000256" key="4">
    <source>
        <dbReference type="ARBA" id="ARBA00011944"/>
    </source>
</evidence>
<dbReference type="InterPro" id="IPR004393">
    <property type="entry name" value="NadC"/>
</dbReference>
<keyword evidence="13" id="KW-1185">Reference proteome</keyword>
<dbReference type="Proteomes" id="UP001442468">
    <property type="component" value="Unassembled WGS sequence"/>
</dbReference>
<reference evidence="12 13" key="1">
    <citation type="submission" date="2024-05" db="EMBL/GenBank/DDBJ databases">
        <title>Halomonas sp. SSM6 16S ribosomal RNA gene Genome sequencing and assembly.</title>
        <authorList>
            <person name="Yook S."/>
        </authorList>
    </citation>
    <scope>NUCLEOTIDE SEQUENCE [LARGE SCALE GENOMIC DNA]</scope>
    <source>
        <strain evidence="12 13">SSM6</strain>
    </source>
</reference>
<organism evidence="12 13">
    <name type="scientific">Halomonas aquatica</name>
    <dbReference type="NCBI Taxonomy" id="3151123"/>
    <lineage>
        <taxon>Bacteria</taxon>
        <taxon>Pseudomonadati</taxon>
        <taxon>Pseudomonadota</taxon>
        <taxon>Gammaproteobacteria</taxon>
        <taxon>Oceanospirillales</taxon>
        <taxon>Halomonadaceae</taxon>
        <taxon>Halomonas</taxon>
    </lineage>
</organism>
<evidence type="ECO:0000256" key="7">
    <source>
        <dbReference type="ARBA" id="ARBA00022679"/>
    </source>
</evidence>